<keyword evidence="1" id="KW-0812">Transmembrane</keyword>
<dbReference type="EMBL" id="CP015515">
    <property type="protein sequence ID" value="AND17952.1"/>
    <property type="molecule type" value="Genomic_DNA"/>
</dbReference>
<keyword evidence="1" id="KW-1133">Transmembrane helix</keyword>
<keyword evidence="1" id="KW-0472">Membrane</keyword>
<sequence>MFSLFLSAAGQVALVAVLLGAGLPVLFAVGVRSFALASGAVSAGAPAAGAPAAGAPAAGAPAASAPTERRGLPAPLLRGIGVLCFALVVGSVVIGLSVIVATGLGQSVSFEHVIPTFAPKG</sequence>
<dbReference type="STRING" id="33888.A6122_2844"/>
<gene>
    <name evidence="2" type="ORF">A6122_2844</name>
</gene>
<name>A0A160KVI1_9MICO</name>
<dbReference type="KEGG" id="rtn:A6122_2844"/>
<accession>A0A160KVI1</accession>
<keyword evidence="3" id="KW-1185">Reference proteome</keyword>
<reference evidence="2 3" key="1">
    <citation type="submission" date="2016-05" db="EMBL/GenBank/DDBJ databases">
        <title>Complete genome sequence of Rathayibacter tritici NCPPB 1953.</title>
        <authorList>
            <person name="Park J."/>
            <person name="Lee H.-H."/>
            <person name="Lee S.-W."/>
            <person name="Seo Y.-S."/>
        </authorList>
    </citation>
    <scope>NUCLEOTIDE SEQUENCE [LARGE SCALE GENOMIC DNA]</scope>
    <source>
        <strain evidence="2 3">NCPPB 1953</strain>
    </source>
</reference>
<organism evidence="2 3">
    <name type="scientific">Rathayibacter tritici</name>
    <dbReference type="NCBI Taxonomy" id="33888"/>
    <lineage>
        <taxon>Bacteria</taxon>
        <taxon>Bacillati</taxon>
        <taxon>Actinomycetota</taxon>
        <taxon>Actinomycetes</taxon>
        <taxon>Micrococcales</taxon>
        <taxon>Microbacteriaceae</taxon>
        <taxon>Rathayibacter</taxon>
    </lineage>
</organism>
<dbReference type="RefSeq" id="WP_068256533.1">
    <property type="nucleotide sequence ID" value="NZ_CP015515.1"/>
</dbReference>
<dbReference type="PATRIC" id="fig|33888.3.peg.3197"/>
<dbReference type="AlphaFoldDB" id="A0A160KVI1"/>
<evidence type="ECO:0000256" key="1">
    <source>
        <dbReference type="SAM" id="Phobius"/>
    </source>
</evidence>
<evidence type="ECO:0000313" key="2">
    <source>
        <dbReference type="EMBL" id="AND17952.1"/>
    </source>
</evidence>
<evidence type="ECO:0000313" key="3">
    <source>
        <dbReference type="Proteomes" id="UP000077071"/>
    </source>
</evidence>
<dbReference type="Proteomes" id="UP000077071">
    <property type="component" value="Chromosome"/>
</dbReference>
<protein>
    <submittedName>
        <fullName evidence="2">Uncharacterized protein</fullName>
    </submittedName>
</protein>
<feature type="transmembrane region" description="Helical" evidence="1">
    <location>
        <begin position="80"/>
        <end position="104"/>
    </location>
</feature>
<proteinExistence type="predicted"/>